<dbReference type="Gramene" id="PRQ43350">
    <property type="protein sequence ID" value="PRQ43350"/>
    <property type="gene ID" value="RchiOBHm_Chr3g0467551"/>
</dbReference>
<dbReference type="FunFam" id="3.40.850.10:FF:000019">
    <property type="entry name" value="Kinesin-like protein KIN-5D"/>
    <property type="match status" value="1"/>
</dbReference>
<evidence type="ECO:0000259" key="13">
    <source>
        <dbReference type="PROSITE" id="PS50067"/>
    </source>
</evidence>
<dbReference type="PROSITE" id="PS00411">
    <property type="entry name" value="KINESIN_MOTOR_1"/>
    <property type="match status" value="1"/>
</dbReference>
<keyword evidence="2" id="KW-0963">Cytoplasm</keyword>
<dbReference type="GO" id="GO:0090307">
    <property type="term" value="P:mitotic spindle assembly"/>
    <property type="evidence" value="ECO:0007669"/>
    <property type="project" value="TreeGrafter"/>
</dbReference>
<dbReference type="InterPro" id="IPR001752">
    <property type="entry name" value="Kinesin_motor_dom"/>
</dbReference>
<gene>
    <name evidence="14" type="ORF">RchiOBHm_Chr3g0467551</name>
</gene>
<dbReference type="GO" id="GO:0072686">
    <property type="term" value="C:mitotic spindle"/>
    <property type="evidence" value="ECO:0007669"/>
    <property type="project" value="TreeGrafter"/>
</dbReference>
<evidence type="ECO:0000256" key="10">
    <source>
        <dbReference type="PROSITE-ProRule" id="PRU00283"/>
    </source>
</evidence>
<comment type="subcellular location">
    <subcellularLocation>
        <location evidence="1">Cytoplasm</location>
        <location evidence="1">Cytoskeleton</location>
        <location evidence="1">Spindle</location>
    </subcellularLocation>
</comment>
<evidence type="ECO:0000256" key="11">
    <source>
        <dbReference type="SAM" id="Coils"/>
    </source>
</evidence>
<dbReference type="SUPFAM" id="SSF52540">
    <property type="entry name" value="P-loop containing nucleoside triphosphate hydrolases"/>
    <property type="match status" value="1"/>
</dbReference>
<feature type="binding site" evidence="10">
    <location>
        <begin position="134"/>
        <end position="141"/>
    </location>
    <ligand>
        <name>ATP</name>
        <dbReference type="ChEBI" id="CHEBI:30616"/>
    </ligand>
</feature>
<dbReference type="STRING" id="74649.A0A2P6RA92"/>
<proteinExistence type="inferred from homology"/>
<dbReference type="PROSITE" id="PS50067">
    <property type="entry name" value="KINESIN_MOTOR_2"/>
    <property type="match status" value="1"/>
</dbReference>
<keyword evidence="15" id="KW-1185">Reference proteome</keyword>
<evidence type="ECO:0000313" key="14">
    <source>
        <dbReference type="EMBL" id="PRQ43350.1"/>
    </source>
</evidence>
<evidence type="ECO:0000256" key="3">
    <source>
        <dbReference type="ARBA" id="ARBA00022701"/>
    </source>
</evidence>
<evidence type="ECO:0000256" key="6">
    <source>
        <dbReference type="ARBA" id="ARBA00023175"/>
    </source>
</evidence>
<keyword evidence="4 10" id="KW-0547">Nucleotide-binding</keyword>
<comment type="caution">
    <text evidence="14">The sequence shown here is derived from an EMBL/GenBank/DDBJ whole genome shotgun (WGS) entry which is preliminary data.</text>
</comment>
<evidence type="ECO:0000256" key="9">
    <source>
        <dbReference type="ARBA" id="ARBA00046159"/>
    </source>
</evidence>
<dbReference type="CDD" id="cd01364">
    <property type="entry name" value="KISc_BimC_Eg5"/>
    <property type="match status" value="1"/>
</dbReference>
<feature type="domain" description="Kinesin motor" evidence="13">
    <location>
        <begin position="48"/>
        <end position="388"/>
    </location>
</feature>
<keyword evidence="3" id="KW-0493">Microtubule</keyword>
<dbReference type="GO" id="GO:0005524">
    <property type="term" value="F:ATP binding"/>
    <property type="evidence" value="ECO:0007669"/>
    <property type="project" value="UniProtKB-UniRule"/>
</dbReference>
<dbReference type="EC" id="3.6.4.4" evidence="14"/>
<accession>A0A2P6RA92</accession>
<keyword evidence="5 10" id="KW-0067">ATP-binding</keyword>
<dbReference type="Pfam" id="PF00225">
    <property type="entry name" value="Kinesin"/>
    <property type="match status" value="1"/>
</dbReference>
<dbReference type="InterPro" id="IPR047241">
    <property type="entry name" value="KIF11-like_kin_motor_dom"/>
</dbReference>
<dbReference type="InterPro" id="IPR027417">
    <property type="entry name" value="P-loop_NTPase"/>
</dbReference>
<evidence type="ECO:0000256" key="5">
    <source>
        <dbReference type="ARBA" id="ARBA00022840"/>
    </source>
</evidence>
<name>A0A2P6RA92_ROSCH</name>
<dbReference type="PANTHER" id="PTHR47970:SF32">
    <property type="entry name" value="KINESIN-LIKE PROTEIN KIN-5B"/>
    <property type="match status" value="1"/>
</dbReference>
<evidence type="ECO:0000313" key="15">
    <source>
        <dbReference type="Proteomes" id="UP000238479"/>
    </source>
</evidence>
<dbReference type="GO" id="GO:0008574">
    <property type="term" value="F:plus-end-directed microtubule motor activity"/>
    <property type="evidence" value="ECO:0007669"/>
    <property type="project" value="TreeGrafter"/>
</dbReference>
<dbReference type="GO" id="GO:0005876">
    <property type="term" value="C:spindle microtubule"/>
    <property type="evidence" value="ECO:0007669"/>
    <property type="project" value="TreeGrafter"/>
</dbReference>
<dbReference type="GO" id="GO:0051231">
    <property type="term" value="P:spindle elongation"/>
    <property type="evidence" value="ECO:0007669"/>
    <property type="project" value="TreeGrafter"/>
</dbReference>
<feature type="coiled-coil region" evidence="11">
    <location>
        <begin position="404"/>
        <end position="503"/>
    </location>
</feature>
<dbReference type="InterPro" id="IPR047149">
    <property type="entry name" value="KIF11-like"/>
</dbReference>
<keyword evidence="6 10" id="KW-0505">Motor protein</keyword>
<dbReference type="Gene3D" id="3.40.850.10">
    <property type="entry name" value="Kinesin motor domain"/>
    <property type="match status" value="1"/>
</dbReference>
<feature type="compositionally biased region" description="Basic and acidic residues" evidence="12">
    <location>
        <begin position="26"/>
        <end position="41"/>
    </location>
</feature>
<dbReference type="AlphaFoldDB" id="A0A2P6RA92"/>
<evidence type="ECO:0000256" key="12">
    <source>
        <dbReference type="SAM" id="MobiDB-lite"/>
    </source>
</evidence>
<sequence length="1075" mass="121656">MTSVTPDSRKVGTGMAASPSPFLTPRPEKRRGTLDWNSNHKDKDKEVNVQVVLRCRPLSDEEQKSHVQKVVSCNETKREVTVLHSLNNKPIDKVFTFDKVFGPKAQQKSIYEQAISPIVNEVLDGFNCTVFAYGQTGTGKTYTMEGGMRKKNGNLPAEAGVIPRAVHQIFDTLEAQNADYSLRVTFLELYNEEITDLLAPEDHSRTSEDRQKKPISLMEDGKGCVIVRGLEEEPVYTVNEIYTLLERGAAKRRTADTLLNKRSSRSHSVFSITVHIKEATVGDEELIKCGKLNLVDLAGSETYLVQVHARAREAGEINKSLLTLGRVINALVEHSTHIPYRDSKLTRLLRESLGGKTKTCIIATISPCFHFVDETLSTLDYAHRAKNIKNRPEANQKMSKTVLLKDLYIEIERMKEDIRAAREKNGVYIPRERFVLEEAEKKARVERIEQLENDLNLSEKQVEKFRELYLSEQEQKLDFQSELKDCKINLENSNKALLELQENHRVAILTLKEKEHIISKLLSSGKAVEILLRRLCLFLVICLLTISSVCLILETLVTNIYVLMKTENLIIGRAKELRTDLQTASEDISSLHEKLDQKDRMEEENQGLVLTFGSQLDRSLKDLHKTILGSVSQQKNQLRCMEEHVHSYLASKCDATKVLESRIKKISETYSSGVSALKELANVLQMKASSDLEQLNSKTLSQTVAVEKFLGSAVTEANEVIQDIQQSIVEHKQLLAFSTQQHELGLQRSLHSAQVISKASVNFFDDLHDRASEVMKILESSQVKRFHQLVNFEKMFKEEAAREEKQAFDKIAAVLETLTSKKISMVSEASTSIKHTDTKEHSILQKEVFTMQQVATDARKELSEHLEKVESHFMEDTFSAAESHTIMENCLQECSERVGYSRKQWENTESTINHMNKNSVSKIESTVKENISANRLAHEEFVSASSHVDADFDAITTDTLACVNASLMQDHEKAKEMDSITTLCLDQLKSVQDNHSESVSTIRNQAEKCLVQDYAVDKHAGTRKKKVIEVPSLASIEEMRSSFDIKEENVSDDKLKWSQTESKIPCPRTPFADVN</sequence>
<evidence type="ECO:0000256" key="7">
    <source>
        <dbReference type="ARBA" id="ARBA00023212"/>
    </source>
</evidence>
<evidence type="ECO:0000256" key="2">
    <source>
        <dbReference type="ARBA" id="ARBA00022490"/>
    </source>
</evidence>
<evidence type="ECO:0000256" key="4">
    <source>
        <dbReference type="ARBA" id="ARBA00022741"/>
    </source>
</evidence>
<feature type="region of interest" description="Disordered" evidence="12">
    <location>
        <begin position="1"/>
        <end position="41"/>
    </location>
</feature>
<keyword evidence="14" id="KW-0378">Hydrolase</keyword>
<dbReference type="GO" id="GO:0008017">
    <property type="term" value="F:microtubule binding"/>
    <property type="evidence" value="ECO:0007669"/>
    <property type="project" value="InterPro"/>
</dbReference>
<evidence type="ECO:0000256" key="8">
    <source>
        <dbReference type="ARBA" id="ARBA00034704"/>
    </source>
</evidence>
<dbReference type="EMBL" id="PDCK01000041">
    <property type="protein sequence ID" value="PRQ43350.1"/>
    <property type="molecule type" value="Genomic_DNA"/>
</dbReference>
<reference evidence="14 15" key="1">
    <citation type="journal article" date="2018" name="Nat. Genet.">
        <title>The Rosa genome provides new insights in the design of modern roses.</title>
        <authorList>
            <person name="Bendahmane M."/>
        </authorList>
    </citation>
    <scope>NUCLEOTIDE SEQUENCE [LARGE SCALE GENOMIC DNA]</scope>
    <source>
        <strain evidence="15">cv. Old Blush</strain>
    </source>
</reference>
<protein>
    <submittedName>
        <fullName evidence="14">Putative plus-end-directed kinesin ATPase</fullName>
        <ecNumber evidence="14">3.6.4.4</ecNumber>
    </submittedName>
</protein>
<comment type="similarity">
    <text evidence="8">Belongs to the TRAFAC class myosin-kinesin ATPase superfamily. Kinesin family. KIN-5/BimC subfamily.</text>
</comment>
<dbReference type="InterPro" id="IPR019821">
    <property type="entry name" value="Kinesin_motor_CS"/>
</dbReference>
<keyword evidence="11" id="KW-0175">Coiled coil</keyword>
<dbReference type="Proteomes" id="UP000238479">
    <property type="component" value="Chromosome 3"/>
</dbReference>
<dbReference type="PANTHER" id="PTHR47970">
    <property type="entry name" value="KINESIN-LIKE PROTEIN KIF11"/>
    <property type="match status" value="1"/>
</dbReference>
<dbReference type="GO" id="GO:0016787">
    <property type="term" value="F:hydrolase activity"/>
    <property type="evidence" value="ECO:0007669"/>
    <property type="project" value="UniProtKB-KW"/>
</dbReference>
<dbReference type="PRINTS" id="PR00380">
    <property type="entry name" value="KINESINHEAVY"/>
</dbReference>
<dbReference type="InterPro" id="IPR036961">
    <property type="entry name" value="Kinesin_motor_dom_sf"/>
</dbReference>
<organism evidence="14 15">
    <name type="scientific">Rosa chinensis</name>
    <name type="common">China rose</name>
    <dbReference type="NCBI Taxonomy" id="74649"/>
    <lineage>
        <taxon>Eukaryota</taxon>
        <taxon>Viridiplantae</taxon>
        <taxon>Streptophyta</taxon>
        <taxon>Embryophyta</taxon>
        <taxon>Tracheophyta</taxon>
        <taxon>Spermatophyta</taxon>
        <taxon>Magnoliopsida</taxon>
        <taxon>eudicotyledons</taxon>
        <taxon>Gunneridae</taxon>
        <taxon>Pentapetalae</taxon>
        <taxon>rosids</taxon>
        <taxon>fabids</taxon>
        <taxon>Rosales</taxon>
        <taxon>Rosaceae</taxon>
        <taxon>Rosoideae</taxon>
        <taxon>Rosoideae incertae sedis</taxon>
        <taxon>Rosa</taxon>
    </lineage>
</organism>
<comment type="function">
    <text evidence="9">Responsible for microtubule translocation. May be important for the organization of phragmoplast-specific arrays of microtubules. Plays an essential role in stabilizing the mitotic spindle. Required during mitotic cytokinesis.</text>
</comment>
<dbReference type="SMART" id="SM00129">
    <property type="entry name" value="KISc"/>
    <property type="match status" value="1"/>
</dbReference>
<keyword evidence="7" id="KW-0206">Cytoskeleton</keyword>
<dbReference type="OMA" id="DCEANVQ"/>
<dbReference type="GO" id="GO:0007018">
    <property type="term" value="P:microtubule-based movement"/>
    <property type="evidence" value="ECO:0007669"/>
    <property type="project" value="InterPro"/>
</dbReference>
<evidence type="ECO:0000256" key="1">
    <source>
        <dbReference type="ARBA" id="ARBA00004186"/>
    </source>
</evidence>